<evidence type="ECO:0000313" key="2">
    <source>
        <dbReference type="EMBL" id="CAD8422315.1"/>
    </source>
</evidence>
<feature type="transmembrane region" description="Helical" evidence="1">
    <location>
        <begin position="35"/>
        <end position="57"/>
    </location>
</feature>
<organism evidence="2">
    <name type="scientific">Proboscia inermis</name>
    <dbReference type="NCBI Taxonomy" id="420281"/>
    <lineage>
        <taxon>Eukaryota</taxon>
        <taxon>Sar</taxon>
        <taxon>Stramenopiles</taxon>
        <taxon>Ochrophyta</taxon>
        <taxon>Bacillariophyta</taxon>
        <taxon>Coscinodiscophyceae</taxon>
        <taxon>Rhizosoleniophycidae</taxon>
        <taxon>Rhizosoleniales</taxon>
        <taxon>Rhizosoleniaceae</taxon>
        <taxon>Proboscia</taxon>
    </lineage>
</organism>
<feature type="transmembrane region" description="Helical" evidence="1">
    <location>
        <begin position="7"/>
        <end position="23"/>
    </location>
</feature>
<keyword evidence="1" id="KW-1133">Transmembrane helix</keyword>
<protein>
    <submittedName>
        <fullName evidence="2">Uncharacterized protein</fullName>
    </submittedName>
</protein>
<name>A0A7S0CFT1_9STRA</name>
<proteinExistence type="predicted"/>
<reference evidence="2" key="1">
    <citation type="submission" date="2021-01" db="EMBL/GenBank/DDBJ databases">
        <authorList>
            <person name="Corre E."/>
            <person name="Pelletier E."/>
            <person name="Niang G."/>
            <person name="Scheremetjew M."/>
            <person name="Finn R."/>
            <person name="Kale V."/>
            <person name="Holt S."/>
            <person name="Cochrane G."/>
            <person name="Meng A."/>
            <person name="Brown T."/>
            <person name="Cohen L."/>
        </authorList>
    </citation>
    <scope>NUCLEOTIDE SEQUENCE</scope>
    <source>
        <strain evidence="2">CCAP1064/1</strain>
    </source>
</reference>
<evidence type="ECO:0000256" key="1">
    <source>
        <dbReference type="SAM" id="Phobius"/>
    </source>
</evidence>
<dbReference type="EMBL" id="HBEL01039699">
    <property type="protein sequence ID" value="CAD8422315.1"/>
    <property type="molecule type" value="Transcribed_RNA"/>
</dbReference>
<keyword evidence="1" id="KW-0472">Membrane</keyword>
<dbReference type="AlphaFoldDB" id="A0A7S0CFT1"/>
<accession>A0A7S0CFT1</accession>
<keyword evidence="1" id="KW-0812">Transmembrane</keyword>
<gene>
    <name evidence="2" type="ORF">PINE0816_LOCUS18471</name>
</gene>
<sequence length="103" mass="11551">MKSFNSTWYRFGLLIGIMCWLDFLSEVMRFVNWNIFTELSFTLSNINTVFLLPLWVLHLGSQLPSVGKCSVAFRLVSDQRSGDAEIIALVDDTTGGIGSLELS</sequence>